<dbReference type="InterPro" id="IPR007627">
    <property type="entry name" value="RNA_pol_sigma70_r2"/>
</dbReference>
<dbReference type="InterPro" id="IPR013324">
    <property type="entry name" value="RNA_pol_sigma_r3/r4-like"/>
</dbReference>
<keyword evidence="2" id="KW-0805">Transcription regulation</keyword>
<dbReference type="GO" id="GO:0006352">
    <property type="term" value="P:DNA-templated transcription initiation"/>
    <property type="evidence" value="ECO:0007669"/>
    <property type="project" value="InterPro"/>
</dbReference>
<dbReference type="InterPro" id="IPR013325">
    <property type="entry name" value="RNA_pol_sigma_r2"/>
</dbReference>
<dbReference type="GO" id="GO:0016987">
    <property type="term" value="F:sigma factor activity"/>
    <property type="evidence" value="ECO:0007669"/>
    <property type="project" value="UniProtKB-KW"/>
</dbReference>
<evidence type="ECO:0000259" key="5">
    <source>
        <dbReference type="Pfam" id="PF04542"/>
    </source>
</evidence>
<evidence type="ECO:0000256" key="1">
    <source>
        <dbReference type="ARBA" id="ARBA00010641"/>
    </source>
</evidence>
<evidence type="ECO:0000256" key="4">
    <source>
        <dbReference type="ARBA" id="ARBA00023163"/>
    </source>
</evidence>
<evidence type="ECO:0000256" key="3">
    <source>
        <dbReference type="ARBA" id="ARBA00023082"/>
    </source>
</evidence>
<evidence type="ECO:0000259" key="6">
    <source>
        <dbReference type="Pfam" id="PF08281"/>
    </source>
</evidence>
<feature type="domain" description="RNA polymerase sigma factor 70 region 4 type 2" evidence="6">
    <location>
        <begin position="100"/>
        <end position="147"/>
    </location>
</feature>
<dbReference type="InterPro" id="IPR013249">
    <property type="entry name" value="RNA_pol_sigma70_r4_t2"/>
</dbReference>
<dbReference type="Proteomes" id="UP000297149">
    <property type="component" value="Chromosome"/>
</dbReference>
<feature type="domain" description="RNA polymerase sigma-70 region 2" evidence="5">
    <location>
        <begin position="3"/>
        <end position="71"/>
    </location>
</feature>
<protein>
    <submittedName>
        <fullName evidence="7">Sigma-70 family RNA polymerase sigma factor</fullName>
    </submittedName>
</protein>
<sequence length="167" mass="19373">MVYSRYIKVLTAVCSRYLIEEEDVKDVLQESFIKIFTSIGDFRFRGEGSLQAWMIRVVVNESLKFIRKNSRIDFTTMTDEHADMPDEEPEIDIVPTDVIYGFIRQLPDGYRMIFNLYVVEGRNHKEISGLLGIKESTSASQLHRAKAILAEKIRSYQKECQIIGKEL</sequence>
<dbReference type="NCBIfam" id="TIGR02937">
    <property type="entry name" value="sigma70-ECF"/>
    <property type="match status" value="1"/>
</dbReference>
<accession>A0A4P7W7R9</accession>
<dbReference type="Pfam" id="PF08281">
    <property type="entry name" value="Sigma70_r4_2"/>
    <property type="match status" value="1"/>
</dbReference>
<dbReference type="PANTHER" id="PTHR43133:SF46">
    <property type="entry name" value="RNA POLYMERASE SIGMA-70 FACTOR ECF SUBFAMILY"/>
    <property type="match status" value="1"/>
</dbReference>
<dbReference type="Gene3D" id="1.10.10.10">
    <property type="entry name" value="Winged helix-like DNA-binding domain superfamily/Winged helix DNA-binding domain"/>
    <property type="match status" value="1"/>
</dbReference>
<dbReference type="KEGG" id="ddb:E7747_06790"/>
<dbReference type="EMBL" id="CP039396">
    <property type="protein sequence ID" value="QCD43670.1"/>
    <property type="molecule type" value="Genomic_DNA"/>
</dbReference>
<dbReference type="GO" id="GO:0003677">
    <property type="term" value="F:DNA binding"/>
    <property type="evidence" value="ECO:0007669"/>
    <property type="project" value="InterPro"/>
</dbReference>
<proteinExistence type="inferred from homology"/>
<name>A0A4P7W7R9_9BACT</name>
<dbReference type="InterPro" id="IPR039425">
    <property type="entry name" value="RNA_pol_sigma-70-like"/>
</dbReference>
<dbReference type="Gene3D" id="1.10.1740.10">
    <property type="match status" value="1"/>
</dbReference>
<keyword evidence="4" id="KW-0804">Transcription</keyword>
<dbReference type="InterPro" id="IPR036388">
    <property type="entry name" value="WH-like_DNA-bd_sf"/>
</dbReference>
<comment type="similarity">
    <text evidence="1">Belongs to the sigma-70 factor family. ECF subfamily.</text>
</comment>
<evidence type="ECO:0000313" key="7">
    <source>
        <dbReference type="EMBL" id="QCD43670.1"/>
    </source>
</evidence>
<dbReference type="PANTHER" id="PTHR43133">
    <property type="entry name" value="RNA POLYMERASE ECF-TYPE SIGMA FACTO"/>
    <property type="match status" value="1"/>
</dbReference>
<dbReference type="InterPro" id="IPR014284">
    <property type="entry name" value="RNA_pol_sigma-70_dom"/>
</dbReference>
<keyword evidence="3" id="KW-0731">Sigma factor</keyword>
<reference evidence="8" key="1">
    <citation type="submission" date="2019-02" db="EMBL/GenBank/DDBJ databases">
        <title>Isolation and identification of novel species under the genus Muribaculum.</title>
        <authorList>
            <person name="Miyake S."/>
            <person name="Ding Y."/>
            <person name="Low A."/>
            <person name="Soh M."/>
            <person name="Seedorf H."/>
        </authorList>
    </citation>
    <scope>NUCLEOTIDE SEQUENCE [LARGE SCALE GENOMIC DNA]</scope>
    <source>
        <strain evidence="8">H5</strain>
    </source>
</reference>
<evidence type="ECO:0000313" key="8">
    <source>
        <dbReference type="Proteomes" id="UP000297149"/>
    </source>
</evidence>
<dbReference type="SUPFAM" id="SSF88946">
    <property type="entry name" value="Sigma2 domain of RNA polymerase sigma factors"/>
    <property type="match status" value="1"/>
</dbReference>
<dbReference type="Pfam" id="PF04542">
    <property type="entry name" value="Sigma70_r2"/>
    <property type="match status" value="1"/>
</dbReference>
<keyword evidence="8" id="KW-1185">Reference proteome</keyword>
<dbReference type="AlphaFoldDB" id="A0A4P7W7R9"/>
<evidence type="ECO:0000256" key="2">
    <source>
        <dbReference type="ARBA" id="ARBA00023015"/>
    </source>
</evidence>
<dbReference type="SUPFAM" id="SSF88659">
    <property type="entry name" value="Sigma3 and sigma4 domains of RNA polymerase sigma factors"/>
    <property type="match status" value="1"/>
</dbReference>
<organism evidence="7 8">
    <name type="scientific">Duncaniella dubosii</name>
    <dbReference type="NCBI Taxonomy" id="2518971"/>
    <lineage>
        <taxon>Bacteria</taxon>
        <taxon>Pseudomonadati</taxon>
        <taxon>Bacteroidota</taxon>
        <taxon>Bacteroidia</taxon>
        <taxon>Bacteroidales</taxon>
        <taxon>Muribaculaceae</taxon>
        <taxon>Duncaniella</taxon>
    </lineage>
</organism>
<gene>
    <name evidence="7" type="ORF">E7747_06790</name>
</gene>